<reference evidence="8" key="1">
    <citation type="journal article" date="2019" name="Int. J. Syst. Evol. Microbiol.">
        <title>The Global Catalogue of Microorganisms (GCM) 10K type strain sequencing project: providing services to taxonomists for standard genome sequencing and annotation.</title>
        <authorList>
            <consortium name="The Broad Institute Genomics Platform"/>
            <consortium name="The Broad Institute Genome Sequencing Center for Infectious Disease"/>
            <person name="Wu L."/>
            <person name="Ma J."/>
        </authorList>
    </citation>
    <scope>NUCLEOTIDE SEQUENCE [LARGE SCALE GENOMIC DNA]</scope>
    <source>
        <strain evidence="8">JCM 17555</strain>
    </source>
</reference>
<dbReference type="CDD" id="cd07035">
    <property type="entry name" value="TPP_PYR_POX_like"/>
    <property type="match status" value="1"/>
</dbReference>
<feature type="domain" description="Thiamine pyrophosphate enzyme N-terminal TPP-binding" evidence="6">
    <location>
        <begin position="16"/>
        <end position="130"/>
    </location>
</feature>
<sequence length="570" mass="62707">MSEKVTVSATDVQQIKASDLFIQALEKEGVKFILGVPGEENLDLLESIRKSTIELILVRHEQAAAFMAATFGRLTGQVGVCLSTLGPGATNLVTGAAYAKLGAMPMLMITGQKPVKKSKQGLFQIIDTVGMMMPLTKFTHQLINANNIPARIREAFRLAEDERPGPVHLELPEDIAKELPDRDVHIFERSFVRRPSASSASIEEAVRLIAESRHPLVLIGAGANRKRVSEALQSFIESSGFYFFDTQMGKGVVDERHAHFLGTAALSSGDYVHCAIDYADLIINVGHDVVEKPPFFMEPGGKKVIHINFSPADVHRVYFPQVEVVGDIANALQDLERALAAARVNQSHDIQHDLEYFEKVKVEVERQIMERSDSEAFPVLPQRLVADVRKVMPDDGVIALDNGMYKIWFARNYKAHKANTVLLDNALASMGAGLPSAMMAAYLYPQTPVLAICGDGGFMMNSQEMETAVRMKLNLVVLIVNDAAYGMIKWKQSQEGFEDFGLSFGNPDFVKYAEAYGAAGHRVEAAGDIVSLLEHCFKAGGVHIVDVPIDYSENTRVFTNELSERICLLA</sequence>
<evidence type="ECO:0000256" key="3">
    <source>
        <dbReference type="RuleBase" id="RU362132"/>
    </source>
</evidence>
<evidence type="ECO:0000259" key="5">
    <source>
        <dbReference type="Pfam" id="PF02775"/>
    </source>
</evidence>
<evidence type="ECO:0000256" key="2">
    <source>
        <dbReference type="ARBA" id="ARBA00023052"/>
    </source>
</evidence>
<dbReference type="InterPro" id="IPR012000">
    <property type="entry name" value="Thiamin_PyroP_enz_cen_dom"/>
</dbReference>
<dbReference type="NCBIfam" id="NF006187">
    <property type="entry name" value="PRK08322.1"/>
    <property type="match status" value="1"/>
</dbReference>
<dbReference type="Gene3D" id="3.40.50.970">
    <property type="match status" value="2"/>
</dbReference>
<dbReference type="InterPro" id="IPR029061">
    <property type="entry name" value="THDP-binding"/>
</dbReference>
<comment type="caution">
    <text evidence="7">The sequence shown here is derived from an EMBL/GenBank/DDBJ whole genome shotgun (WGS) entry which is preliminary data.</text>
</comment>
<protein>
    <submittedName>
        <fullName evidence="7">Acetolactate synthase large subunit</fullName>
    </submittedName>
</protein>
<dbReference type="PANTHER" id="PTHR18968">
    <property type="entry name" value="THIAMINE PYROPHOSPHATE ENZYMES"/>
    <property type="match status" value="1"/>
</dbReference>
<evidence type="ECO:0000259" key="6">
    <source>
        <dbReference type="Pfam" id="PF02776"/>
    </source>
</evidence>
<dbReference type="EMBL" id="BAABBO010000001">
    <property type="protein sequence ID" value="GAA3951923.1"/>
    <property type="molecule type" value="Genomic_DNA"/>
</dbReference>
<dbReference type="InterPro" id="IPR045229">
    <property type="entry name" value="TPP_enz"/>
</dbReference>
<dbReference type="InterPro" id="IPR029035">
    <property type="entry name" value="DHS-like_NAD/FAD-binding_dom"/>
</dbReference>
<dbReference type="Pfam" id="PF02775">
    <property type="entry name" value="TPP_enzyme_C"/>
    <property type="match status" value="1"/>
</dbReference>
<keyword evidence="8" id="KW-1185">Reference proteome</keyword>
<keyword evidence="2 3" id="KW-0786">Thiamine pyrophosphate</keyword>
<name>A0ABP7NRH1_9GAMM</name>
<dbReference type="SUPFAM" id="SSF52467">
    <property type="entry name" value="DHS-like NAD/FAD-binding domain"/>
    <property type="match status" value="1"/>
</dbReference>
<gene>
    <name evidence="7" type="ORF">GCM10022278_08720</name>
</gene>
<dbReference type="CDD" id="cd02010">
    <property type="entry name" value="TPP_ALS"/>
    <property type="match status" value="1"/>
</dbReference>
<dbReference type="Proteomes" id="UP001501337">
    <property type="component" value="Unassembled WGS sequence"/>
</dbReference>
<dbReference type="InterPro" id="IPR011766">
    <property type="entry name" value="TPP_enzyme_TPP-bd"/>
</dbReference>
<feature type="domain" description="Thiamine pyrophosphate enzyme TPP-binding" evidence="5">
    <location>
        <begin position="401"/>
        <end position="547"/>
    </location>
</feature>
<evidence type="ECO:0000256" key="1">
    <source>
        <dbReference type="ARBA" id="ARBA00007812"/>
    </source>
</evidence>
<proteinExistence type="inferred from homology"/>
<evidence type="ECO:0000313" key="7">
    <source>
        <dbReference type="EMBL" id="GAA3951923.1"/>
    </source>
</evidence>
<dbReference type="SUPFAM" id="SSF52518">
    <property type="entry name" value="Thiamin diphosphate-binding fold (THDP-binding)"/>
    <property type="match status" value="2"/>
</dbReference>
<accession>A0ABP7NRH1</accession>
<dbReference type="Pfam" id="PF00205">
    <property type="entry name" value="TPP_enzyme_M"/>
    <property type="match status" value="1"/>
</dbReference>
<comment type="similarity">
    <text evidence="1 3">Belongs to the TPP enzyme family.</text>
</comment>
<organism evidence="7 8">
    <name type="scientific">Allohahella marinimesophila</name>
    <dbReference type="NCBI Taxonomy" id="1054972"/>
    <lineage>
        <taxon>Bacteria</taxon>
        <taxon>Pseudomonadati</taxon>
        <taxon>Pseudomonadota</taxon>
        <taxon>Gammaproteobacteria</taxon>
        <taxon>Oceanospirillales</taxon>
        <taxon>Hahellaceae</taxon>
        <taxon>Allohahella</taxon>
    </lineage>
</organism>
<dbReference type="PANTHER" id="PTHR18968:SF129">
    <property type="entry name" value="ACETOLACTATE SYNTHASE"/>
    <property type="match status" value="1"/>
</dbReference>
<evidence type="ECO:0000313" key="8">
    <source>
        <dbReference type="Proteomes" id="UP001501337"/>
    </source>
</evidence>
<dbReference type="InterPro" id="IPR012001">
    <property type="entry name" value="Thiamin_PyroP_enz_TPP-bd_dom"/>
</dbReference>
<dbReference type="RefSeq" id="WP_344803635.1">
    <property type="nucleotide sequence ID" value="NZ_BAABBO010000001.1"/>
</dbReference>
<evidence type="ECO:0000259" key="4">
    <source>
        <dbReference type="Pfam" id="PF00205"/>
    </source>
</evidence>
<feature type="domain" description="Thiamine pyrophosphate enzyme central" evidence="4">
    <location>
        <begin position="202"/>
        <end position="335"/>
    </location>
</feature>
<dbReference type="Gene3D" id="3.40.50.1220">
    <property type="entry name" value="TPP-binding domain"/>
    <property type="match status" value="1"/>
</dbReference>
<dbReference type="Pfam" id="PF02776">
    <property type="entry name" value="TPP_enzyme_N"/>
    <property type="match status" value="1"/>
</dbReference>